<dbReference type="PIRSF" id="PIRSF036492">
    <property type="entry name" value="ALDH"/>
    <property type="match status" value="1"/>
</dbReference>
<evidence type="ECO:0000256" key="5">
    <source>
        <dbReference type="PROSITE-ProRule" id="PRU10007"/>
    </source>
</evidence>
<dbReference type="Pfam" id="PF00171">
    <property type="entry name" value="Aldedh"/>
    <property type="match status" value="1"/>
</dbReference>
<dbReference type="EMBL" id="BAAAHE010000052">
    <property type="protein sequence ID" value="GAA0637412.1"/>
    <property type="molecule type" value="Genomic_DNA"/>
</dbReference>
<dbReference type="RefSeq" id="WP_344609490.1">
    <property type="nucleotide sequence ID" value="NZ_BAAAHE010000052.1"/>
</dbReference>
<dbReference type="PANTHER" id="PTHR43570:SF20">
    <property type="entry name" value="ALDEHYDE DEHYDROGENASE ALDX-RELATED"/>
    <property type="match status" value="1"/>
</dbReference>
<dbReference type="SUPFAM" id="SSF53720">
    <property type="entry name" value="ALDH-like"/>
    <property type="match status" value="1"/>
</dbReference>
<feature type="active site" evidence="5">
    <location>
        <position position="242"/>
    </location>
</feature>
<feature type="region of interest" description="Disordered" evidence="7">
    <location>
        <begin position="1"/>
        <end position="20"/>
    </location>
</feature>
<dbReference type="PROSITE" id="PS00070">
    <property type="entry name" value="ALDEHYDE_DEHYDR_CYS"/>
    <property type="match status" value="1"/>
</dbReference>
<dbReference type="CDD" id="cd07133">
    <property type="entry name" value="ALDH_CALDH_CalB"/>
    <property type="match status" value="1"/>
</dbReference>
<dbReference type="InterPro" id="IPR016163">
    <property type="entry name" value="Ald_DH_C"/>
</dbReference>
<dbReference type="Gene3D" id="3.40.309.10">
    <property type="entry name" value="Aldehyde Dehydrogenase, Chain A, domain 2"/>
    <property type="match status" value="1"/>
</dbReference>
<evidence type="ECO:0000313" key="10">
    <source>
        <dbReference type="Proteomes" id="UP001500957"/>
    </source>
</evidence>
<dbReference type="Proteomes" id="UP001500957">
    <property type="component" value="Unassembled WGS sequence"/>
</dbReference>
<evidence type="ECO:0000256" key="2">
    <source>
        <dbReference type="ARBA" id="ARBA00023002"/>
    </source>
</evidence>
<dbReference type="Gene3D" id="3.40.605.10">
    <property type="entry name" value="Aldehyde Dehydrogenase, Chain A, domain 1"/>
    <property type="match status" value="1"/>
</dbReference>
<dbReference type="InterPro" id="IPR016162">
    <property type="entry name" value="Ald_DH_N"/>
</dbReference>
<comment type="similarity">
    <text evidence="1 4 6">Belongs to the aldehyde dehydrogenase family.</text>
</comment>
<keyword evidence="10" id="KW-1185">Reference proteome</keyword>
<evidence type="ECO:0000256" key="7">
    <source>
        <dbReference type="SAM" id="MobiDB-lite"/>
    </source>
</evidence>
<comment type="caution">
    <text evidence="9">The sequence shown here is derived from an EMBL/GenBank/DDBJ whole genome shotgun (WGS) entry which is preliminary data.</text>
</comment>
<dbReference type="InterPro" id="IPR016161">
    <property type="entry name" value="Ald_DH/histidinol_DH"/>
</dbReference>
<dbReference type="PROSITE" id="PS00687">
    <property type="entry name" value="ALDEHYDE_DEHYDR_GLU"/>
    <property type="match status" value="1"/>
</dbReference>
<protein>
    <recommendedName>
        <fullName evidence="4">Aldehyde dehydrogenase</fullName>
    </recommendedName>
</protein>
<evidence type="ECO:0000256" key="1">
    <source>
        <dbReference type="ARBA" id="ARBA00009986"/>
    </source>
</evidence>
<reference evidence="9 10" key="1">
    <citation type="journal article" date="2019" name="Int. J. Syst. Evol. Microbiol.">
        <title>The Global Catalogue of Microorganisms (GCM) 10K type strain sequencing project: providing services to taxonomists for standard genome sequencing and annotation.</title>
        <authorList>
            <consortium name="The Broad Institute Genomics Platform"/>
            <consortium name="The Broad Institute Genome Sequencing Center for Infectious Disease"/>
            <person name="Wu L."/>
            <person name="Ma J."/>
        </authorList>
    </citation>
    <scope>NUCLEOTIDE SEQUENCE [LARGE SCALE GENOMIC DNA]</scope>
    <source>
        <strain evidence="9 10">JCM 10671</strain>
    </source>
</reference>
<evidence type="ECO:0000256" key="3">
    <source>
        <dbReference type="ARBA" id="ARBA00023027"/>
    </source>
</evidence>
<keyword evidence="2 4" id="KW-0560">Oxidoreductase</keyword>
<accession>A0ABN1HBY9</accession>
<evidence type="ECO:0000256" key="6">
    <source>
        <dbReference type="RuleBase" id="RU003345"/>
    </source>
</evidence>
<dbReference type="InterPro" id="IPR015590">
    <property type="entry name" value="Aldehyde_DH_dom"/>
</dbReference>
<name>A0ABN1HBY9_9ACTN</name>
<evidence type="ECO:0000313" key="9">
    <source>
        <dbReference type="EMBL" id="GAA0637412.1"/>
    </source>
</evidence>
<organism evidence="9 10">
    <name type="scientific">Sporichthya brevicatena</name>
    <dbReference type="NCBI Taxonomy" id="171442"/>
    <lineage>
        <taxon>Bacteria</taxon>
        <taxon>Bacillati</taxon>
        <taxon>Actinomycetota</taxon>
        <taxon>Actinomycetes</taxon>
        <taxon>Sporichthyales</taxon>
        <taxon>Sporichthyaceae</taxon>
        <taxon>Sporichthya</taxon>
    </lineage>
</organism>
<sequence length="500" mass="54309">MTDVLTPPSAKPPAGSAAEVTEHQLVPAAPGAAELKAVLDRQRAAFQAAGPPSLRQRRKDLRKLEDLVLRNRVPLAEALREDFGHRSRTETEIAEIVGSAHSLRYARRHVGIWMLPRLRGTSIWFLPGSNRVVAQPKGVIGIVAPWNYPVHLTMAPLAAALAAGNRAMIKMSEFTPSTTALLTRLLGEAFSIDQVYVTGGDADVAREFCSLPLDHLLFTGSTQNGRAVMHAAAENLTPVTLELGGKSPVVVDEKYSIEEAARRIVWGKLFNAGQTCVAPDYVLVPAGSEDRFVRAATAAARSLYPTLTSNEDATAIINSGHYERLRSLVDDARAQGAAVTVAEHGDAENPASRKLPLHVVTGVSDSMRLAREEIFGPVLPVVGYRKLDEAIGYINDRPRPLAMYLFTHSGRRKRALLKRTTSGGVTVNDTLLHYLQDGLPFGGSGESGMGSYHGREGFETFSHHKAVFTQRGAFGFTGTKLLHPPYGRIASLLLRLMRRI</sequence>
<gene>
    <name evidence="9" type="ORF">GCM10009547_47290</name>
</gene>
<proteinExistence type="inferred from homology"/>
<dbReference type="PANTHER" id="PTHR43570">
    <property type="entry name" value="ALDEHYDE DEHYDROGENASE"/>
    <property type="match status" value="1"/>
</dbReference>
<dbReference type="InterPro" id="IPR016160">
    <property type="entry name" value="Ald_DH_CS_CYS"/>
</dbReference>
<keyword evidence="3" id="KW-0520">NAD</keyword>
<feature type="domain" description="Aldehyde dehydrogenase" evidence="8">
    <location>
        <begin position="31"/>
        <end position="467"/>
    </location>
</feature>
<evidence type="ECO:0000256" key="4">
    <source>
        <dbReference type="PIRNR" id="PIRNR036492"/>
    </source>
</evidence>
<dbReference type="InterPro" id="IPR029510">
    <property type="entry name" value="Ald_DH_CS_GLU"/>
</dbReference>
<evidence type="ECO:0000259" key="8">
    <source>
        <dbReference type="Pfam" id="PF00171"/>
    </source>
</evidence>
<dbReference type="InterPro" id="IPR012394">
    <property type="entry name" value="Aldehyde_DH_NAD(P)"/>
</dbReference>